<keyword evidence="1" id="KW-0479">Metal-binding</keyword>
<dbReference type="SUPFAM" id="SSF51182">
    <property type="entry name" value="RmlC-like cupins"/>
    <property type="match status" value="1"/>
</dbReference>
<name>A0ABQ4I463_9ACTN</name>
<dbReference type="EMBL" id="BOOZ01000058">
    <property type="protein sequence ID" value="GIJ12671.1"/>
    <property type="molecule type" value="Genomic_DNA"/>
</dbReference>
<sequence>MSSTSPAVTSGPVRFEPWYAFAEGGPVERALLPFPSTAPAPFEVARWSVAPGTANDLDVHRSREIWFVVAGTGTLTWADRSARLRAGDVVAFDSQVPHQIRNDGPDPLLAVSVYWLPRDV</sequence>
<dbReference type="Gene3D" id="2.60.120.10">
    <property type="entry name" value="Jelly Rolls"/>
    <property type="match status" value="1"/>
</dbReference>
<dbReference type="PANTHER" id="PTHR35848">
    <property type="entry name" value="OXALATE-BINDING PROTEIN"/>
    <property type="match status" value="1"/>
</dbReference>
<dbReference type="InterPro" id="IPR011051">
    <property type="entry name" value="RmlC_Cupin_sf"/>
</dbReference>
<dbReference type="RefSeq" id="WP_204014488.1">
    <property type="nucleotide sequence ID" value="NZ_BOOZ01000058.1"/>
</dbReference>
<dbReference type="InterPro" id="IPR014710">
    <property type="entry name" value="RmlC-like_jellyroll"/>
</dbReference>
<evidence type="ECO:0000313" key="4">
    <source>
        <dbReference type="Proteomes" id="UP000647017"/>
    </source>
</evidence>
<gene>
    <name evidence="3" type="ORF">Van01_58850</name>
</gene>
<dbReference type="Pfam" id="PF07883">
    <property type="entry name" value="Cupin_2"/>
    <property type="match status" value="1"/>
</dbReference>
<reference evidence="3 4" key="1">
    <citation type="submission" date="2021-01" db="EMBL/GenBank/DDBJ databases">
        <title>Whole genome shotgun sequence of Verrucosispora andamanensis NBRC 109075.</title>
        <authorList>
            <person name="Komaki H."/>
            <person name="Tamura T."/>
        </authorList>
    </citation>
    <scope>NUCLEOTIDE SEQUENCE [LARGE SCALE GENOMIC DNA]</scope>
    <source>
        <strain evidence="3 4">NBRC 109075</strain>
    </source>
</reference>
<dbReference type="PANTHER" id="PTHR35848:SF6">
    <property type="entry name" value="CUPIN TYPE-2 DOMAIN-CONTAINING PROTEIN"/>
    <property type="match status" value="1"/>
</dbReference>
<protein>
    <recommendedName>
        <fullName evidence="2">Cupin type-2 domain-containing protein</fullName>
    </recommendedName>
</protein>
<dbReference type="InterPro" id="IPR013096">
    <property type="entry name" value="Cupin_2"/>
</dbReference>
<evidence type="ECO:0000256" key="1">
    <source>
        <dbReference type="ARBA" id="ARBA00022723"/>
    </source>
</evidence>
<accession>A0ABQ4I463</accession>
<keyword evidence="4" id="KW-1185">Reference proteome</keyword>
<proteinExistence type="predicted"/>
<dbReference type="InterPro" id="IPR051610">
    <property type="entry name" value="GPI/OXD"/>
</dbReference>
<comment type="caution">
    <text evidence="3">The sequence shown here is derived from an EMBL/GenBank/DDBJ whole genome shotgun (WGS) entry which is preliminary data.</text>
</comment>
<dbReference type="Proteomes" id="UP000647017">
    <property type="component" value="Unassembled WGS sequence"/>
</dbReference>
<evidence type="ECO:0000259" key="2">
    <source>
        <dbReference type="Pfam" id="PF07883"/>
    </source>
</evidence>
<evidence type="ECO:0000313" key="3">
    <source>
        <dbReference type="EMBL" id="GIJ12671.1"/>
    </source>
</evidence>
<organism evidence="3 4">
    <name type="scientific">Micromonospora andamanensis</name>
    <dbReference type="NCBI Taxonomy" id="1287068"/>
    <lineage>
        <taxon>Bacteria</taxon>
        <taxon>Bacillati</taxon>
        <taxon>Actinomycetota</taxon>
        <taxon>Actinomycetes</taxon>
        <taxon>Micromonosporales</taxon>
        <taxon>Micromonosporaceae</taxon>
        <taxon>Micromonospora</taxon>
    </lineage>
</organism>
<feature type="domain" description="Cupin type-2" evidence="2">
    <location>
        <begin position="46"/>
        <end position="114"/>
    </location>
</feature>